<evidence type="ECO:0000313" key="1">
    <source>
        <dbReference type="EMBL" id="TDK92375.1"/>
    </source>
</evidence>
<gene>
    <name evidence="1" type="ORF">EUA03_04410</name>
</gene>
<accession>A0A4R5WMA6</accession>
<dbReference type="Proteomes" id="UP000294929">
    <property type="component" value="Unassembled WGS sequence"/>
</dbReference>
<name>A0A4R5WMA6_MYCMU</name>
<organism evidence="1 2">
    <name type="scientific">Mycolicibacterium mucogenicum</name>
    <name type="common">Mycobacterium mucogenicum</name>
    <dbReference type="NCBI Taxonomy" id="56689"/>
    <lineage>
        <taxon>Bacteria</taxon>
        <taxon>Bacillati</taxon>
        <taxon>Actinomycetota</taxon>
        <taxon>Actinomycetes</taxon>
        <taxon>Mycobacteriales</taxon>
        <taxon>Mycobacteriaceae</taxon>
        <taxon>Mycolicibacterium</taxon>
    </lineage>
</organism>
<dbReference type="EMBL" id="SDLO01000003">
    <property type="protein sequence ID" value="TDK92375.1"/>
    <property type="molecule type" value="Genomic_DNA"/>
</dbReference>
<protein>
    <submittedName>
        <fullName evidence="1">Uncharacterized protein</fullName>
    </submittedName>
</protein>
<sequence length="129" mass="13644">MAGEEVVRRLTHRREDTGVLVVGHVLHAGVLGSPAAMDRGQIDGLDGQVVCGLGHRRQPGRVVLQRLLCGFGGVAFPLDAGHVELAVQFGEFRCHSGHFRAEIDHRGPLVAAVDLLGSHLPVHAGITGV</sequence>
<evidence type="ECO:0000313" key="2">
    <source>
        <dbReference type="Proteomes" id="UP000294929"/>
    </source>
</evidence>
<dbReference type="AlphaFoldDB" id="A0A4R5WMA6"/>
<comment type="caution">
    <text evidence="1">The sequence shown here is derived from an EMBL/GenBank/DDBJ whole genome shotgun (WGS) entry which is preliminary data.</text>
</comment>
<proteinExistence type="predicted"/>
<reference evidence="1 2" key="1">
    <citation type="submission" date="2019-01" db="EMBL/GenBank/DDBJ databases">
        <title>High-quality-draft genome sequences of five non-tuberculosis mycobacteriaceae isolated from a nosocomial environment.</title>
        <authorList>
            <person name="Tiago I."/>
            <person name="Alarico S."/>
            <person name="Pereira S.G."/>
            <person name="Coelho C."/>
            <person name="Maranha A."/>
            <person name="Empadinhas N."/>
        </authorList>
    </citation>
    <scope>NUCLEOTIDE SEQUENCE [LARGE SCALE GENOMIC DNA]</scope>
    <source>
        <strain evidence="1 2">24AIII</strain>
    </source>
</reference>